<dbReference type="EMBL" id="JBBNAF010000001">
    <property type="protein sequence ID" value="KAK9169200.1"/>
    <property type="molecule type" value="Genomic_DNA"/>
</dbReference>
<protein>
    <submittedName>
        <fullName evidence="1">Uncharacterized protein</fullName>
    </submittedName>
</protein>
<evidence type="ECO:0000313" key="2">
    <source>
        <dbReference type="Proteomes" id="UP001420932"/>
    </source>
</evidence>
<proteinExistence type="predicted"/>
<keyword evidence="2" id="KW-1185">Reference proteome</keyword>
<name>A0AAP0LGG6_9MAGN</name>
<sequence length="512" mass="57239">MGASLAMKSMRSIKISWMTTWWRIVSIFDEGRDTTVDALGHVYHFSEGADTDNDIIGANTFEDVMTDDDTFVRLRSSAVVLFRSGSFVGSTRRNAYVRVSGGDSKPVEAKFNNAIAMLNIWLILVTGSSIEWELMPLIAHIPVTIPAIIWFSSWSAVDTDAGHAYYFVHGLLDSSEVVTTAQTHDQVKRGLDGRGKEINLRAYRVSTMCGVYGASVRWTSAEDPAECTDRDSYLVMNRDKDMDMVHLDRDFNVSAWAYGQPSTEEPETYACYCHVRRQMVYSLLGGLGGAQLVTKEPSLSRRSPVLQSKMGAWPWAGQGRLWDLLVEMRMSEFRVETPSDVGRDGGATMVWLRRDERRGGVLSIDRRRDFDEFDVAMDLNGFEGHGELYFTKFSCVLSSKLLSVEWSIDKTNGRAPRGRALPEENRAILSENLGVCAGTDLEADPQISKRDEMSCRRVRLGTFVLRTADVSSSDWSNADVACFGLAGTRCPLFDPPRNAYFDANYPASDHCK</sequence>
<evidence type="ECO:0000313" key="1">
    <source>
        <dbReference type="EMBL" id="KAK9169200.1"/>
    </source>
</evidence>
<organism evidence="1 2">
    <name type="scientific">Stephania yunnanensis</name>
    <dbReference type="NCBI Taxonomy" id="152371"/>
    <lineage>
        <taxon>Eukaryota</taxon>
        <taxon>Viridiplantae</taxon>
        <taxon>Streptophyta</taxon>
        <taxon>Embryophyta</taxon>
        <taxon>Tracheophyta</taxon>
        <taxon>Spermatophyta</taxon>
        <taxon>Magnoliopsida</taxon>
        <taxon>Ranunculales</taxon>
        <taxon>Menispermaceae</taxon>
        <taxon>Menispermoideae</taxon>
        <taxon>Cissampelideae</taxon>
        <taxon>Stephania</taxon>
    </lineage>
</organism>
<dbReference type="Proteomes" id="UP001420932">
    <property type="component" value="Unassembled WGS sequence"/>
</dbReference>
<gene>
    <name evidence="1" type="ORF">Syun_001340</name>
</gene>
<dbReference type="AlphaFoldDB" id="A0AAP0LGG6"/>
<reference evidence="1 2" key="1">
    <citation type="submission" date="2024-01" db="EMBL/GenBank/DDBJ databases">
        <title>Genome assemblies of Stephania.</title>
        <authorList>
            <person name="Yang L."/>
        </authorList>
    </citation>
    <scope>NUCLEOTIDE SEQUENCE [LARGE SCALE GENOMIC DNA]</scope>
    <source>
        <strain evidence="1">YNDBR</strain>
        <tissue evidence="1">Leaf</tissue>
    </source>
</reference>
<comment type="caution">
    <text evidence="1">The sequence shown here is derived from an EMBL/GenBank/DDBJ whole genome shotgun (WGS) entry which is preliminary data.</text>
</comment>
<accession>A0AAP0LGG6</accession>